<dbReference type="InterPro" id="IPR001680">
    <property type="entry name" value="WD40_rpt"/>
</dbReference>
<dbReference type="PRINTS" id="PR00320">
    <property type="entry name" value="GPROTEINBRPT"/>
</dbReference>
<sequence length="280" mass="31820">MLIARKRKIYSILSVKLHQQLTSYFLTFIYFSFVILFYYLITFVLRNPYSLLIKLWDVFSGKLLQTFEGHKGDIKSAYFSYDGCTIVSGSMDGIILIWDVLSGKQLLMLKGHSTLITGVQFSPDNSKIISYSSDKTIRLWDMLSGKQLQVFSGHLHVVWAQFSHNGSKIISYSSDKTVRIWDVSLGKQIQLLEGHTGFVFGTQLSPDGSKLVSCSEDRTIRLWGCDNCKIDDVNETNLVKCIWQGGTQRFGLSMKGSIWKNTNGLTSQQKLLVRQRNGKI</sequence>
<keyword evidence="2" id="KW-0677">Repeat</keyword>
<feature type="transmembrane region" description="Helical" evidence="4">
    <location>
        <begin position="21"/>
        <end position="41"/>
    </location>
</feature>
<name>X6PDX8_RETFI</name>
<keyword evidence="4" id="KW-0472">Membrane</keyword>
<dbReference type="EMBL" id="ASPP01001207">
    <property type="protein sequence ID" value="ETO35862.1"/>
    <property type="molecule type" value="Genomic_DNA"/>
</dbReference>
<dbReference type="PANTHER" id="PTHR19848:SF8">
    <property type="entry name" value="F-BOX AND WD REPEAT DOMAIN CONTAINING 7"/>
    <property type="match status" value="1"/>
</dbReference>
<feature type="repeat" description="WD" evidence="3">
    <location>
        <begin position="162"/>
        <end position="191"/>
    </location>
</feature>
<dbReference type="SUPFAM" id="SSF50978">
    <property type="entry name" value="WD40 repeat-like"/>
    <property type="match status" value="1"/>
</dbReference>
<feature type="repeat" description="WD" evidence="3">
    <location>
        <begin position="67"/>
        <end position="108"/>
    </location>
</feature>
<evidence type="ECO:0000256" key="4">
    <source>
        <dbReference type="SAM" id="Phobius"/>
    </source>
</evidence>
<keyword evidence="1 3" id="KW-0853">WD repeat</keyword>
<evidence type="ECO:0000256" key="2">
    <source>
        <dbReference type="ARBA" id="ARBA00022737"/>
    </source>
</evidence>
<dbReference type="InterPro" id="IPR036322">
    <property type="entry name" value="WD40_repeat_dom_sf"/>
</dbReference>
<dbReference type="Gene3D" id="2.130.10.10">
    <property type="entry name" value="YVTN repeat-like/Quinoprotein amine dehydrogenase"/>
    <property type="match status" value="2"/>
</dbReference>
<dbReference type="PROSITE" id="PS00678">
    <property type="entry name" value="WD_REPEATS_1"/>
    <property type="match status" value="1"/>
</dbReference>
<reference evidence="5 6" key="1">
    <citation type="journal article" date="2013" name="Curr. Biol.">
        <title>The Genome of the Foraminiferan Reticulomyxa filosa.</title>
        <authorList>
            <person name="Glockner G."/>
            <person name="Hulsmann N."/>
            <person name="Schleicher M."/>
            <person name="Noegel A.A."/>
            <person name="Eichinger L."/>
            <person name="Gallinger C."/>
            <person name="Pawlowski J."/>
            <person name="Sierra R."/>
            <person name="Euteneuer U."/>
            <person name="Pillet L."/>
            <person name="Moustafa A."/>
            <person name="Platzer M."/>
            <person name="Groth M."/>
            <person name="Szafranski K."/>
            <person name="Schliwa M."/>
        </authorList>
    </citation>
    <scope>NUCLEOTIDE SEQUENCE [LARGE SCALE GENOMIC DNA]</scope>
</reference>
<organism evidence="5 6">
    <name type="scientific">Reticulomyxa filosa</name>
    <dbReference type="NCBI Taxonomy" id="46433"/>
    <lineage>
        <taxon>Eukaryota</taxon>
        <taxon>Sar</taxon>
        <taxon>Rhizaria</taxon>
        <taxon>Retaria</taxon>
        <taxon>Foraminifera</taxon>
        <taxon>Monothalamids</taxon>
        <taxon>Reticulomyxidae</taxon>
        <taxon>Reticulomyxa</taxon>
    </lineage>
</organism>
<feature type="repeat" description="WD" evidence="3">
    <location>
        <begin position="109"/>
        <end position="150"/>
    </location>
</feature>
<dbReference type="Proteomes" id="UP000023152">
    <property type="component" value="Unassembled WGS sequence"/>
</dbReference>
<evidence type="ECO:0000313" key="6">
    <source>
        <dbReference type="Proteomes" id="UP000023152"/>
    </source>
</evidence>
<dbReference type="SMART" id="SM00320">
    <property type="entry name" value="WD40"/>
    <property type="match status" value="4"/>
</dbReference>
<dbReference type="PROSITE" id="PS50294">
    <property type="entry name" value="WD_REPEATS_REGION"/>
    <property type="match status" value="3"/>
</dbReference>
<dbReference type="InterPro" id="IPR015943">
    <property type="entry name" value="WD40/YVTN_repeat-like_dom_sf"/>
</dbReference>
<accession>X6PDX8</accession>
<evidence type="ECO:0000313" key="5">
    <source>
        <dbReference type="EMBL" id="ETO35862.1"/>
    </source>
</evidence>
<dbReference type="InterPro" id="IPR020472">
    <property type="entry name" value="WD40_PAC1"/>
</dbReference>
<gene>
    <name evidence="5" type="ORF">RFI_01201</name>
</gene>
<comment type="caution">
    <text evidence="5">The sequence shown here is derived from an EMBL/GenBank/DDBJ whole genome shotgun (WGS) entry which is preliminary data.</text>
</comment>
<keyword evidence="4" id="KW-1133">Transmembrane helix</keyword>
<dbReference type="Pfam" id="PF00400">
    <property type="entry name" value="WD40"/>
    <property type="match status" value="4"/>
</dbReference>
<dbReference type="InterPro" id="IPR019775">
    <property type="entry name" value="WD40_repeat_CS"/>
</dbReference>
<protein>
    <submittedName>
        <fullName evidence="5">Uncharacterized protein</fullName>
    </submittedName>
</protein>
<feature type="repeat" description="WD" evidence="3">
    <location>
        <begin position="192"/>
        <end position="223"/>
    </location>
</feature>
<dbReference type="CDD" id="cd00200">
    <property type="entry name" value="WD40"/>
    <property type="match status" value="1"/>
</dbReference>
<evidence type="ECO:0000256" key="3">
    <source>
        <dbReference type="PROSITE-ProRule" id="PRU00221"/>
    </source>
</evidence>
<dbReference type="PANTHER" id="PTHR19848">
    <property type="entry name" value="WD40 REPEAT PROTEIN"/>
    <property type="match status" value="1"/>
</dbReference>
<dbReference type="OrthoDB" id="756370at2759"/>
<evidence type="ECO:0000256" key="1">
    <source>
        <dbReference type="ARBA" id="ARBA00022574"/>
    </source>
</evidence>
<dbReference type="PROSITE" id="PS50082">
    <property type="entry name" value="WD_REPEATS_2"/>
    <property type="match status" value="4"/>
</dbReference>
<keyword evidence="6" id="KW-1185">Reference proteome</keyword>
<keyword evidence="4" id="KW-0812">Transmembrane</keyword>
<dbReference type="AlphaFoldDB" id="X6PDX8"/>
<proteinExistence type="predicted"/>